<dbReference type="InterPro" id="IPR035097">
    <property type="entry name" value="M29_N-terminal"/>
</dbReference>
<evidence type="ECO:0000313" key="11">
    <source>
        <dbReference type="Proteomes" id="UP000198771"/>
    </source>
</evidence>
<dbReference type="Proteomes" id="UP000198771">
    <property type="component" value="Unassembled WGS sequence"/>
</dbReference>
<evidence type="ECO:0000256" key="7">
    <source>
        <dbReference type="ARBA" id="ARBA00022723"/>
    </source>
</evidence>
<dbReference type="OrthoDB" id="9803993at2"/>
<dbReference type="GO" id="GO:0046872">
    <property type="term" value="F:metal ion binding"/>
    <property type="evidence" value="ECO:0007669"/>
    <property type="project" value="UniProtKB-KW"/>
</dbReference>
<evidence type="ECO:0000256" key="9">
    <source>
        <dbReference type="ARBA" id="ARBA00023049"/>
    </source>
</evidence>
<dbReference type="Pfam" id="PF02073">
    <property type="entry name" value="Peptidase_M29"/>
    <property type="match status" value="1"/>
</dbReference>
<dbReference type="GO" id="GO:0006508">
    <property type="term" value="P:proteolysis"/>
    <property type="evidence" value="ECO:0007669"/>
    <property type="project" value="UniProtKB-KW"/>
</dbReference>
<keyword evidence="8" id="KW-0378">Hydrolase</keyword>
<evidence type="ECO:0000256" key="3">
    <source>
        <dbReference type="ARBA" id="ARBA00001947"/>
    </source>
</evidence>
<dbReference type="Gene3D" id="3.40.1830.10">
    <property type="entry name" value="Thermophilic metalloprotease (M29)"/>
    <property type="match status" value="1"/>
</dbReference>
<proteinExistence type="inferred from homology"/>
<dbReference type="SUPFAM" id="SSF144052">
    <property type="entry name" value="Thermophilic metalloprotease-like"/>
    <property type="match status" value="1"/>
</dbReference>
<comment type="similarity">
    <text evidence="4">Belongs to the peptidase M29 family.</text>
</comment>
<keyword evidence="6" id="KW-0645">Protease</keyword>
<keyword evidence="9" id="KW-0482">Metalloprotease</keyword>
<dbReference type="GO" id="GO:0008237">
    <property type="term" value="F:metallopeptidase activity"/>
    <property type="evidence" value="ECO:0007669"/>
    <property type="project" value="UniProtKB-KW"/>
</dbReference>
<evidence type="ECO:0000256" key="8">
    <source>
        <dbReference type="ARBA" id="ARBA00022801"/>
    </source>
</evidence>
<dbReference type="RefSeq" id="WP_092120590.1">
    <property type="nucleotide sequence ID" value="NZ_FMXO01000010.1"/>
</dbReference>
<dbReference type="STRING" id="617002.SAMN05660653_01900"/>
<keyword evidence="5 10" id="KW-0031">Aminopeptidase</keyword>
<evidence type="ECO:0000256" key="1">
    <source>
        <dbReference type="ARBA" id="ARBA00001941"/>
    </source>
</evidence>
<gene>
    <name evidence="10" type="ORF">SAMN05660653_01900</name>
</gene>
<organism evidence="10 11">
    <name type="scientific">Desulfonatronum thiosulfatophilum</name>
    <dbReference type="NCBI Taxonomy" id="617002"/>
    <lineage>
        <taxon>Bacteria</taxon>
        <taxon>Pseudomonadati</taxon>
        <taxon>Thermodesulfobacteriota</taxon>
        <taxon>Desulfovibrionia</taxon>
        <taxon>Desulfovibrionales</taxon>
        <taxon>Desulfonatronaceae</taxon>
        <taxon>Desulfonatronum</taxon>
    </lineage>
</organism>
<dbReference type="EMBL" id="FMXO01000010">
    <property type="protein sequence ID" value="SDB39916.1"/>
    <property type="molecule type" value="Genomic_DNA"/>
</dbReference>
<evidence type="ECO:0000256" key="2">
    <source>
        <dbReference type="ARBA" id="ARBA00001946"/>
    </source>
</evidence>
<comment type="cofactor">
    <cofactor evidence="2">
        <name>Mg(2+)</name>
        <dbReference type="ChEBI" id="CHEBI:18420"/>
    </cofactor>
</comment>
<accession>A0A1G6D431</accession>
<comment type="cofactor">
    <cofactor evidence="1">
        <name>Co(2+)</name>
        <dbReference type="ChEBI" id="CHEBI:48828"/>
    </cofactor>
</comment>
<keyword evidence="7" id="KW-0479">Metal-binding</keyword>
<dbReference type="GO" id="GO:0004177">
    <property type="term" value="F:aminopeptidase activity"/>
    <property type="evidence" value="ECO:0007669"/>
    <property type="project" value="UniProtKB-KW"/>
</dbReference>
<evidence type="ECO:0000313" key="10">
    <source>
        <dbReference type="EMBL" id="SDB39916.1"/>
    </source>
</evidence>
<comment type="cofactor">
    <cofactor evidence="3">
        <name>Zn(2+)</name>
        <dbReference type="ChEBI" id="CHEBI:29105"/>
    </cofactor>
</comment>
<keyword evidence="11" id="KW-1185">Reference proteome</keyword>
<sequence length="399" mass="44963">MFTEKHLDAYAQVMLWALETARGRKLKAGNIVLLQSDPAAVALSEKIYALLLDRSLQPVVRWNPSVRMEHDFYARGEDRHLTFHPPGTKELLGALHGAIHLRAPESLTHLRDVRPERISMATLARKPLRDILDAREQKKLFGWTLAMLPTEQLALAAGMDVDAYAQQIVNACYLDSDDAVGSWKDVFASVNRIKRWLNSLNPKTLRVESEAMDLEVSVGEQRRWVGLSGHNIPSFEIFLSPDWRGVRGVYFADQLSYRNGNIVEGVRLEFKDGRAVDAQATQGEEFLRSQVAMDEGAARVGEFSLTDKRFSRINAFMANTLFDENFGGPFGNCHLALGSSYVESFSGKVADLDKRRKRSLGFNESALHWDLVNTREKTVTARLGSGKTQVIYENGEFRY</sequence>
<evidence type="ECO:0000256" key="6">
    <source>
        <dbReference type="ARBA" id="ARBA00022670"/>
    </source>
</evidence>
<dbReference type="PANTHER" id="PTHR34448">
    <property type="entry name" value="AMINOPEPTIDASE"/>
    <property type="match status" value="1"/>
</dbReference>
<evidence type="ECO:0000256" key="5">
    <source>
        <dbReference type="ARBA" id="ARBA00022438"/>
    </source>
</evidence>
<name>A0A1G6D431_9BACT</name>
<evidence type="ECO:0000256" key="4">
    <source>
        <dbReference type="ARBA" id="ARBA00008236"/>
    </source>
</evidence>
<dbReference type="AlphaFoldDB" id="A0A1G6D431"/>
<dbReference type="InterPro" id="IPR052170">
    <property type="entry name" value="M29_Exopeptidase"/>
</dbReference>
<dbReference type="PANTHER" id="PTHR34448:SF1">
    <property type="entry name" value="BLL6088 PROTEIN"/>
    <property type="match status" value="1"/>
</dbReference>
<dbReference type="InterPro" id="IPR000787">
    <property type="entry name" value="Peptidase_M29"/>
</dbReference>
<protein>
    <submittedName>
        <fullName evidence="10">Leucyl aminopeptidase (Aminopeptidase T)</fullName>
    </submittedName>
</protein>
<reference evidence="10 11" key="1">
    <citation type="submission" date="2016-10" db="EMBL/GenBank/DDBJ databases">
        <authorList>
            <person name="de Groot N.N."/>
        </authorList>
    </citation>
    <scope>NUCLEOTIDE SEQUENCE [LARGE SCALE GENOMIC DNA]</scope>
    <source>
        <strain evidence="10 11">ASO4-2</strain>
    </source>
</reference>